<accession>A0A0G0U452</accession>
<dbReference type="Pfam" id="PF07963">
    <property type="entry name" value="N_methyl"/>
    <property type="match status" value="1"/>
</dbReference>
<sequence length="177" mass="19631">MSATKMMRKQLGQSLVEVLIALVVVTILSSALIVAIITGLKNSQFAQKQTQATKYAQDAMDRIRTIRDRDGNVTFKGTTATFSALWNMNMSYPTNCNGPCYFKLVDTGGEISLTDSGVSSSYWESLGESLSRQIIFEDISTGTPPLYQSEKDLTVRVKWTDTSGDHESYLQTTLTKY</sequence>
<name>A0A0G0U452_9BACT</name>
<proteinExistence type="predicted"/>
<reference evidence="1 2" key="1">
    <citation type="journal article" date="2015" name="Nature">
        <title>rRNA introns, odd ribosomes, and small enigmatic genomes across a large radiation of phyla.</title>
        <authorList>
            <person name="Brown C.T."/>
            <person name="Hug L.A."/>
            <person name="Thomas B.C."/>
            <person name="Sharon I."/>
            <person name="Castelle C.J."/>
            <person name="Singh A."/>
            <person name="Wilkins M.J."/>
            <person name="Williams K.H."/>
            <person name="Banfield J.F."/>
        </authorList>
    </citation>
    <scope>NUCLEOTIDE SEQUENCE [LARGE SCALE GENOMIC DNA]</scope>
</reference>
<dbReference type="Proteomes" id="UP000034601">
    <property type="component" value="Unassembled WGS sequence"/>
</dbReference>
<protein>
    <submittedName>
        <fullName evidence="1">Uncharacterized protein</fullName>
    </submittedName>
</protein>
<organism evidence="1 2">
    <name type="scientific">Candidatus Daviesbacteria bacterium GW2011_GWA2_40_9</name>
    <dbReference type="NCBI Taxonomy" id="1618424"/>
    <lineage>
        <taxon>Bacteria</taxon>
        <taxon>Candidatus Daviesiibacteriota</taxon>
    </lineage>
</organism>
<dbReference type="AlphaFoldDB" id="A0A0G0U452"/>
<comment type="caution">
    <text evidence="1">The sequence shown here is derived from an EMBL/GenBank/DDBJ whole genome shotgun (WGS) entry which is preliminary data.</text>
</comment>
<dbReference type="EMBL" id="LCAB01000001">
    <property type="protein sequence ID" value="KKR83849.1"/>
    <property type="molecule type" value="Genomic_DNA"/>
</dbReference>
<evidence type="ECO:0000313" key="2">
    <source>
        <dbReference type="Proteomes" id="UP000034601"/>
    </source>
</evidence>
<evidence type="ECO:0000313" key="1">
    <source>
        <dbReference type="EMBL" id="KKR83849.1"/>
    </source>
</evidence>
<dbReference type="InterPro" id="IPR012902">
    <property type="entry name" value="N_methyl_site"/>
</dbReference>
<gene>
    <name evidence="1" type="ORF">UU29_C0001G0069</name>
</gene>